<accession>A0A2V1EDW2</accession>
<dbReference type="AlphaFoldDB" id="A0A2V1EDW2"/>
<organism evidence="2 3">
    <name type="scientific">Periconia macrospinosa</name>
    <dbReference type="NCBI Taxonomy" id="97972"/>
    <lineage>
        <taxon>Eukaryota</taxon>
        <taxon>Fungi</taxon>
        <taxon>Dikarya</taxon>
        <taxon>Ascomycota</taxon>
        <taxon>Pezizomycotina</taxon>
        <taxon>Dothideomycetes</taxon>
        <taxon>Pleosporomycetidae</taxon>
        <taxon>Pleosporales</taxon>
        <taxon>Massarineae</taxon>
        <taxon>Periconiaceae</taxon>
        <taxon>Periconia</taxon>
    </lineage>
</organism>
<dbReference type="EMBL" id="KZ805304">
    <property type="protein sequence ID" value="PVI07465.1"/>
    <property type="molecule type" value="Genomic_DNA"/>
</dbReference>
<feature type="compositionally biased region" description="Basic and acidic residues" evidence="1">
    <location>
        <begin position="74"/>
        <end position="84"/>
    </location>
</feature>
<evidence type="ECO:0000256" key="1">
    <source>
        <dbReference type="SAM" id="MobiDB-lite"/>
    </source>
</evidence>
<feature type="region of interest" description="Disordered" evidence="1">
    <location>
        <begin position="56"/>
        <end position="88"/>
    </location>
</feature>
<dbReference type="Proteomes" id="UP000244855">
    <property type="component" value="Unassembled WGS sequence"/>
</dbReference>
<evidence type="ECO:0000313" key="3">
    <source>
        <dbReference type="Proteomes" id="UP000244855"/>
    </source>
</evidence>
<reference evidence="2 3" key="1">
    <citation type="journal article" date="2018" name="Sci. Rep.">
        <title>Comparative genomics provides insights into the lifestyle and reveals functional heterogeneity of dark septate endophytic fungi.</title>
        <authorList>
            <person name="Knapp D.G."/>
            <person name="Nemeth J.B."/>
            <person name="Barry K."/>
            <person name="Hainaut M."/>
            <person name="Henrissat B."/>
            <person name="Johnson J."/>
            <person name="Kuo A."/>
            <person name="Lim J.H.P."/>
            <person name="Lipzen A."/>
            <person name="Nolan M."/>
            <person name="Ohm R.A."/>
            <person name="Tamas L."/>
            <person name="Grigoriev I.V."/>
            <person name="Spatafora J.W."/>
            <person name="Nagy L.G."/>
            <person name="Kovacs G.M."/>
        </authorList>
    </citation>
    <scope>NUCLEOTIDE SEQUENCE [LARGE SCALE GENOMIC DNA]</scope>
    <source>
        <strain evidence="2 3">DSE2036</strain>
    </source>
</reference>
<feature type="compositionally biased region" description="Polar residues" evidence="1">
    <location>
        <begin position="56"/>
        <end position="66"/>
    </location>
</feature>
<name>A0A2V1EDW2_9PLEO</name>
<gene>
    <name evidence="2" type="ORF">DM02DRAFT_327252</name>
</gene>
<protein>
    <submittedName>
        <fullName evidence="2">Uncharacterized protein</fullName>
    </submittedName>
</protein>
<evidence type="ECO:0000313" key="2">
    <source>
        <dbReference type="EMBL" id="PVI07465.1"/>
    </source>
</evidence>
<keyword evidence="3" id="KW-1185">Reference proteome</keyword>
<proteinExistence type="predicted"/>
<sequence>MRVLTPRVFLRLAPLTRVQVARSLRSLKPRKATVRSFHPRSQGMLPARAFVSIQHSPRTGEMSQVPNGEAGKGSAEKQRPDTRAVQHPNPHASEALLHFRQLLLQPQPLKFFSKVTTIHRDHLIRTIELALTPHGPASVMESKLPSEVRGMVWDRVVDDHFSQAREDSVLPDIRCRKFLQEPQDVPVMQGLFGLSAVRPSFLPAICAIDERYRVEVSRAFLRGANFVFLAAMLNLADDGVEEAWFERFLSSLPDGYANVRRLTFSGFSASSRFRVSPLAMEIVSKCKGLRELTLGIFAPHAVSSTGHQEVDGPVLHAADEFIKSHRLQLLEHMKLKKLVLVARGHLWYYDSDDVNHQMMEEWYRELGRAMKAMLTLASVWLDFDVESRGVEAEEIK</sequence>